<dbReference type="OrthoDB" id="9779910at2"/>
<name>A0A197ZZA0_9BACL</name>
<evidence type="ECO:0008006" key="4">
    <source>
        <dbReference type="Google" id="ProtNLM"/>
    </source>
</evidence>
<accession>A0A197ZZA0</accession>
<gene>
    <name evidence="2" type="ORF">A8708_34105</name>
</gene>
<dbReference type="SUPFAM" id="SSF53271">
    <property type="entry name" value="PRTase-like"/>
    <property type="match status" value="1"/>
</dbReference>
<proteinExistence type="inferred from homology"/>
<evidence type="ECO:0000313" key="3">
    <source>
        <dbReference type="Proteomes" id="UP000078454"/>
    </source>
</evidence>
<dbReference type="CDD" id="cd06223">
    <property type="entry name" value="PRTases_typeI"/>
    <property type="match status" value="1"/>
</dbReference>
<reference evidence="2 3" key="1">
    <citation type="submission" date="2016-05" db="EMBL/GenBank/DDBJ databases">
        <title>Paenibacillus sp. 1ZS3-15 nov., isolated from the rhizosphere soil.</title>
        <authorList>
            <person name="Zhang X.X."/>
            <person name="Zhang J."/>
        </authorList>
    </citation>
    <scope>NUCLEOTIDE SEQUENCE [LARGE SCALE GENOMIC DNA]</scope>
    <source>
        <strain evidence="2 3">1ZS3-15</strain>
    </source>
</reference>
<evidence type="ECO:0000313" key="2">
    <source>
        <dbReference type="EMBL" id="OAS14534.1"/>
    </source>
</evidence>
<evidence type="ECO:0000256" key="1">
    <source>
        <dbReference type="ARBA" id="ARBA00008007"/>
    </source>
</evidence>
<keyword evidence="3" id="KW-1185">Reference proteome</keyword>
<dbReference type="PANTHER" id="PTHR47505">
    <property type="entry name" value="DNA UTILIZATION PROTEIN YHGH"/>
    <property type="match status" value="1"/>
</dbReference>
<dbReference type="AlphaFoldDB" id="A0A197ZZA0"/>
<dbReference type="PANTHER" id="PTHR47505:SF1">
    <property type="entry name" value="DNA UTILIZATION PROTEIN YHGH"/>
    <property type="match status" value="1"/>
</dbReference>
<dbReference type="InterPro" id="IPR000836">
    <property type="entry name" value="PRTase_dom"/>
</dbReference>
<comment type="similarity">
    <text evidence="1">Belongs to the ComF/GntX family.</text>
</comment>
<protein>
    <recommendedName>
        <fullName evidence="4">ComF family protein</fullName>
    </recommendedName>
</protein>
<dbReference type="InterPro" id="IPR051910">
    <property type="entry name" value="ComF/GntX_DNA_util-trans"/>
</dbReference>
<dbReference type="Gene3D" id="3.40.50.2020">
    <property type="match status" value="1"/>
</dbReference>
<dbReference type="EMBL" id="LYPB01000089">
    <property type="protein sequence ID" value="OAS14534.1"/>
    <property type="molecule type" value="Genomic_DNA"/>
</dbReference>
<dbReference type="Proteomes" id="UP000078454">
    <property type="component" value="Unassembled WGS sequence"/>
</dbReference>
<organism evidence="2 3">
    <name type="scientific">Paenibacillus oryzisoli</name>
    <dbReference type="NCBI Taxonomy" id="1850517"/>
    <lineage>
        <taxon>Bacteria</taxon>
        <taxon>Bacillati</taxon>
        <taxon>Bacillota</taxon>
        <taxon>Bacilli</taxon>
        <taxon>Bacillales</taxon>
        <taxon>Paenibacillaceae</taxon>
        <taxon>Paenibacillus</taxon>
    </lineage>
</organism>
<sequence>MSEWWRRMGDSLFSLLSPKREACLLCKQVTSLERGQLGLCPVCYTRIPWIRKVVCVSCGRGEYCPDCRRRSNTNFTKSRSAVRYDETMKELLARYKYRGDERLKTAFGQMLVHAMQQLRIDRRPSPSTEQVREIITYVPVSEQRMQERGFNQAEQMARELGRLAGFPVVRLLTRSKHTAKQSFKKRNERIDDLAHVFECDAIELREIVAQGGAVLIYIVDDVYTTGSTMNQCAMVIKERMSIPVEICGLTWAR</sequence>
<comment type="caution">
    <text evidence="2">The sequence shown here is derived from an EMBL/GenBank/DDBJ whole genome shotgun (WGS) entry which is preliminary data.</text>
</comment>
<dbReference type="STRING" id="1850517.A8708_34105"/>
<dbReference type="InterPro" id="IPR029057">
    <property type="entry name" value="PRTase-like"/>
</dbReference>
<dbReference type="RefSeq" id="WP_068669526.1">
    <property type="nucleotide sequence ID" value="NZ_LYPB01000089.1"/>
</dbReference>